<sequence length="431" mass="48404">MKKTFLFLLLSLLLVLTACSGSGGSEEVAPEVELPEGTTEVVMWNLFGGGDAEYMEETVDAFNESQDEYYVNNVMQEFEEYYTKLLTSIGAGKGPDLAISHSHVLPELVSQGLVVDMTDIAADVGVSWEEFNQNILDATVYENQHFAIPIDTHAQIMYVNNELVEEAGLMNDDGSIDIEESPEGYIEFFKTLDEKLPEEKIPFSFSSTGSDPYWLWWAMYSQLGGDHILTEDNLENPTYDIDLEKAKKAAEYVQSLYQEHEIIPLNIADFYSEFQSGNAATTTTGVWATGIWETTEDLEFTPLPIPNVFGEQATWASSHTLILPYYEDADTEVQKGAVEFMKFATDNGAMWAEAGHIPSKDSVIESEEFQELPYRSDYAEVADYVNFVDRNIYARGIEEIITRNLDSIWSGEVGVEEAFSSIETEIKDLIE</sequence>
<reference evidence="2 3" key="1">
    <citation type="submission" date="2018-07" db="EMBL/GenBank/DDBJ databases">
        <title>Genomic Encyclopedia of Type Strains, Phase IV (KMG-IV): sequencing the most valuable type-strain genomes for metagenomic binning, comparative biology and taxonomic classification.</title>
        <authorList>
            <person name="Goeker M."/>
        </authorList>
    </citation>
    <scope>NUCLEOTIDE SEQUENCE [LARGE SCALE GENOMIC DNA]</scope>
    <source>
        <strain evidence="2 3">DSM 27696</strain>
    </source>
</reference>
<dbReference type="PANTHER" id="PTHR43649:SF12">
    <property type="entry name" value="DIACETYLCHITOBIOSE BINDING PROTEIN DASA"/>
    <property type="match status" value="1"/>
</dbReference>
<dbReference type="Gene3D" id="3.40.190.10">
    <property type="entry name" value="Periplasmic binding protein-like II"/>
    <property type="match status" value="1"/>
</dbReference>
<dbReference type="OrthoDB" id="9768630at2"/>
<dbReference type="SUPFAM" id="SSF53850">
    <property type="entry name" value="Periplasmic binding protein-like II"/>
    <property type="match status" value="1"/>
</dbReference>
<accession>A0A368YAS7</accession>
<dbReference type="EMBL" id="QPJJ01000001">
    <property type="protein sequence ID" value="RCW77353.1"/>
    <property type="molecule type" value="Genomic_DNA"/>
</dbReference>
<dbReference type="Pfam" id="PF13416">
    <property type="entry name" value="SBP_bac_8"/>
    <property type="match status" value="1"/>
</dbReference>
<keyword evidence="3" id="KW-1185">Reference proteome</keyword>
<dbReference type="AlphaFoldDB" id="A0A368YAS7"/>
<protein>
    <submittedName>
        <fullName evidence="2">Carbohydrate ABC transporter substrate-binding protein (CUT1 family)</fullName>
    </submittedName>
</protein>
<evidence type="ECO:0000313" key="3">
    <source>
        <dbReference type="Proteomes" id="UP000252585"/>
    </source>
</evidence>
<evidence type="ECO:0000256" key="1">
    <source>
        <dbReference type="SAM" id="SignalP"/>
    </source>
</evidence>
<keyword evidence="1" id="KW-0732">Signal</keyword>
<dbReference type="RefSeq" id="WP_114351289.1">
    <property type="nucleotide sequence ID" value="NZ_QPJJ01000001.1"/>
</dbReference>
<name>A0A368YAS7_9BACI</name>
<dbReference type="PANTHER" id="PTHR43649">
    <property type="entry name" value="ARABINOSE-BINDING PROTEIN-RELATED"/>
    <property type="match status" value="1"/>
</dbReference>
<organism evidence="2 3">
    <name type="scientific">Saliterribacillus persicus</name>
    <dbReference type="NCBI Taxonomy" id="930114"/>
    <lineage>
        <taxon>Bacteria</taxon>
        <taxon>Bacillati</taxon>
        <taxon>Bacillota</taxon>
        <taxon>Bacilli</taxon>
        <taxon>Bacillales</taxon>
        <taxon>Bacillaceae</taxon>
        <taxon>Saliterribacillus</taxon>
    </lineage>
</organism>
<feature type="signal peptide" evidence="1">
    <location>
        <begin position="1"/>
        <end position="20"/>
    </location>
</feature>
<dbReference type="InterPro" id="IPR006059">
    <property type="entry name" value="SBP"/>
</dbReference>
<comment type="caution">
    <text evidence="2">The sequence shown here is derived from an EMBL/GenBank/DDBJ whole genome shotgun (WGS) entry which is preliminary data.</text>
</comment>
<evidence type="ECO:0000313" key="2">
    <source>
        <dbReference type="EMBL" id="RCW77353.1"/>
    </source>
</evidence>
<dbReference type="Proteomes" id="UP000252585">
    <property type="component" value="Unassembled WGS sequence"/>
</dbReference>
<proteinExistence type="predicted"/>
<dbReference type="InterPro" id="IPR050490">
    <property type="entry name" value="Bact_solute-bd_prot1"/>
</dbReference>
<gene>
    <name evidence="2" type="ORF">DFR57_101224</name>
</gene>
<feature type="chain" id="PRO_5038532532" evidence="1">
    <location>
        <begin position="21"/>
        <end position="431"/>
    </location>
</feature>
<dbReference type="PROSITE" id="PS51257">
    <property type="entry name" value="PROKAR_LIPOPROTEIN"/>
    <property type="match status" value="1"/>
</dbReference>